<reference evidence="2 3" key="1">
    <citation type="submission" date="2018-07" db="EMBL/GenBank/DDBJ databases">
        <title>Venubactetium sediminum gen. nov., sp. nov., isolated from a marine solar saltern.</title>
        <authorList>
            <person name="Wang S."/>
        </authorList>
    </citation>
    <scope>NUCLEOTIDE SEQUENCE [LARGE SCALE GENOMIC DNA]</scope>
    <source>
        <strain evidence="2 3">WD2A32</strain>
    </source>
</reference>
<dbReference type="Pfam" id="PF13385">
    <property type="entry name" value="Laminin_G_3"/>
    <property type="match status" value="1"/>
</dbReference>
<evidence type="ECO:0000313" key="3">
    <source>
        <dbReference type="Proteomes" id="UP000253941"/>
    </source>
</evidence>
<gene>
    <name evidence="2" type="ORF">DRB17_19270</name>
</gene>
<dbReference type="InterPro" id="IPR013320">
    <property type="entry name" value="ConA-like_dom_sf"/>
</dbReference>
<accession>A0A369T6V9</accession>
<dbReference type="RefSeq" id="WP_114583860.1">
    <property type="nucleotide sequence ID" value="NZ_QPMH01000036.1"/>
</dbReference>
<feature type="compositionally biased region" description="Polar residues" evidence="1">
    <location>
        <begin position="51"/>
        <end position="65"/>
    </location>
</feature>
<proteinExistence type="predicted"/>
<feature type="compositionally biased region" description="Low complexity" evidence="1">
    <location>
        <begin position="194"/>
        <end position="220"/>
    </location>
</feature>
<evidence type="ECO:0000313" key="2">
    <source>
        <dbReference type="EMBL" id="RDD60194.1"/>
    </source>
</evidence>
<dbReference type="AlphaFoldDB" id="A0A369T6V9"/>
<organism evidence="2 3">
    <name type="scientific">Ferruginivarius sediminum</name>
    <dbReference type="NCBI Taxonomy" id="2661937"/>
    <lineage>
        <taxon>Bacteria</taxon>
        <taxon>Pseudomonadati</taxon>
        <taxon>Pseudomonadota</taxon>
        <taxon>Alphaproteobacteria</taxon>
        <taxon>Rhodospirillales</taxon>
        <taxon>Rhodospirillaceae</taxon>
        <taxon>Ferruginivarius</taxon>
    </lineage>
</organism>
<protein>
    <submittedName>
        <fullName evidence="2">Uncharacterized protein</fullName>
    </submittedName>
</protein>
<feature type="region of interest" description="Disordered" evidence="1">
    <location>
        <begin position="49"/>
        <end position="69"/>
    </location>
</feature>
<name>A0A369T6V9_9PROT</name>
<keyword evidence="3" id="KW-1185">Reference proteome</keyword>
<evidence type="ECO:0000256" key="1">
    <source>
        <dbReference type="SAM" id="MobiDB-lite"/>
    </source>
</evidence>
<dbReference type="Gene3D" id="2.60.120.200">
    <property type="match status" value="1"/>
</dbReference>
<dbReference type="Proteomes" id="UP000253941">
    <property type="component" value="Unassembled WGS sequence"/>
</dbReference>
<dbReference type="EMBL" id="QPMH01000036">
    <property type="protein sequence ID" value="RDD60194.1"/>
    <property type="molecule type" value="Genomic_DNA"/>
</dbReference>
<sequence>MTDITVGDTRPFVQYVADGVQTAFTYPFPILAPADLVVVFDDGTAPGAHTVNGTGRSDGGTVTFSSPPPADTRITLYRDMPVERATDFVESGEFRASALNDELDRLALMVQQVEARDANALRRAPHDEDGPLELPPRAARENTVLAFDAQGWPTVLADPVLAAAQASDSADAAAQSATDATNAVDQAQQHRDAAQTAAGDAAGSETNAGASASAAAASEAKAQDWAETAPDVEVESGAFSARHWASKAEDASVNMPAERLRGDLAIQRVRWTALVPTVEPMPAWSVDFLLGLGLDGLSVSRAGPAMYHDARGQLVTAGSDELRIDHDPVTWEPLGALIEAARTNFLHDSLNPASQTRTLAAGTYTLSLKGSGSCTLSGAASGTANEGAPVTFTLASSGDVTFGVGGSLQAFQCEDGASATSFIETPAGGGASRAADIVTANSVDWLRAAGLSVVAEARLADVAAAGALRLVSLDTGGDPDRHNLYWNGSSGRVEVFTKSGGASQGSLGALTAGWSDGESHRLAIAVGGGQRKLFADGTKADADTIAEPAAPTFLRIGSYHAGNQWNGHVRRVSVWNRHLDDAALAALTG</sequence>
<comment type="caution">
    <text evidence="2">The sequence shown here is derived from an EMBL/GenBank/DDBJ whole genome shotgun (WGS) entry which is preliminary data.</text>
</comment>
<dbReference type="SUPFAM" id="SSF49899">
    <property type="entry name" value="Concanavalin A-like lectins/glucanases"/>
    <property type="match status" value="1"/>
</dbReference>
<feature type="region of interest" description="Disordered" evidence="1">
    <location>
        <begin position="173"/>
        <end position="233"/>
    </location>
</feature>